<dbReference type="InterPro" id="IPR011256">
    <property type="entry name" value="Reg_factor_effector_dom_sf"/>
</dbReference>
<dbReference type="RefSeq" id="WP_264891708.1">
    <property type="nucleotide sequence ID" value="NZ_CP110257.1"/>
</dbReference>
<reference evidence="1" key="1">
    <citation type="submission" date="2022-10" db="EMBL/GenBank/DDBJ databases">
        <title>Complete genome sequence of Schlegelella aquatica LMG 23380.</title>
        <authorList>
            <person name="Musilova J."/>
            <person name="Kourilova X."/>
            <person name="Bezdicek M."/>
            <person name="Hermankova K."/>
            <person name="Obruca S."/>
            <person name="Sedlar K."/>
        </authorList>
    </citation>
    <scope>NUCLEOTIDE SEQUENCE</scope>
    <source>
        <strain evidence="1">LMG 23380</strain>
    </source>
</reference>
<proteinExistence type="predicted"/>
<dbReference type="Proteomes" id="UP001163266">
    <property type="component" value="Chromosome"/>
</dbReference>
<evidence type="ECO:0000313" key="1">
    <source>
        <dbReference type="EMBL" id="UZD54139.1"/>
    </source>
</evidence>
<sequence>MQLHTTPPTAVLRRTHRLCLETVGTHAAQAYAELHAEARSRGLTVNGAPIFAARGLPQDAHTPFDLDFCLPATGGDLPLLPALRCVRRIHEGPLAELFTRGYQPLLQAIAQAGLRTSGESREIYHAWHGPESPANRIEIQIGIEG</sequence>
<organism evidence="1 2">
    <name type="scientific">Caldimonas aquatica</name>
    <dbReference type="NCBI Taxonomy" id="376175"/>
    <lineage>
        <taxon>Bacteria</taxon>
        <taxon>Pseudomonadati</taxon>
        <taxon>Pseudomonadota</taxon>
        <taxon>Betaproteobacteria</taxon>
        <taxon>Burkholderiales</taxon>
        <taxon>Sphaerotilaceae</taxon>
        <taxon>Caldimonas</taxon>
    </lineage>
</organism>
<dbReference type="EMBL" id="CP110257">
    <property type="protein sequence ID" value="UZD54139.1"/>
    <property type="molecule type" value="Genomic_DNA"/>
</dbReference>
<evidence type="ECO:0000313" key="2">
    <source>
        <dbReference type="Proteomes" id="UP001163266"/>
    </source>
</evidence>
<accession>A0ABY6MNR8</accession>
<keyword evidence="2" id="KW-1185">Reference proteome</keyword>
<protein>
    <submittedName>
        <fullName evidence="1">GyrI-like domain-containing protein</fullName>
    </submittedName>
</protein>
<name>A0ABY6MNR8_9BURK</name>
<dbReference type="Gene3D" id="3.20.80.10">
    <property type="entry name" value="Regulatory factor, effector binding domain"/>
    <property type="match status" value="1"/>
</dbReference>
<gene>
    <name evidence="1" type="ORF">OMP39_10670</name>
</gene>
<dbReference type="SUPFAM" id="SSF55136">
    <property type="entry name" value="Probable bacterial effector-binding domain"/>
    <property type="match status" value="1"/>
</dbReference>